<proteinExistence type="predicted"/>
<comment type="caution">
    <text evidence="4">The sequence shown here is derived from an EMBL/GenBank/DDBJ whole genome shotgun (WGS) entry which is preliminary data.</text>
</comment>
<evidence type="ECO:0000256" key="1">
    <source>
        <dbReference type="ARBA" id="ARBA00022723"/>
    </source>
</evidence>
<dbReference type="SUPFAM" id="SSF55957">
    <property type="entry name" value="Phosphoglucomutase, C-terminal domain"/>
    <property type="match status" value="1"/>
</dbReference>
<dbReference type="GO" id="GO:0005975">
    <property type="term" value="P:carbohydrate metabolic process"/>
    <property type="evidence" value="ECO:0007669"/>
    <property type="project" value="InterPro"/>
</dbReference>
<organism evidence="4 5">
    <name type="scientific">Paragonimus westermani</name>
    <dbReference type="NCBI Taxonomy" id="34504"/>
    <lineage>
        <taxon>Eukaryota</taxon>
        <taxon>Metazoa</taxon>
        <taxon>Spiralia</taxon>
        <taxon>Lophotrochozoa</taxon>
        <taxon>Platyhelminthes</taxon>
        <taxon>Trematoda</taxon>
        <taxon>Digenea</taxon>
        <taxon>Plagiorchiida</taxon>
        <taxon>Troglotremata</taxon>
        <taxon>Troglotrematidae</taxon>
        <taxon>Paragonimus</taxon>
    </lineage>
</organism>
<dbReference type="GO" id="GO:0046872">
    <property type="term" value="F:metal ion binding"/>
    <property type="evidence" value="ECO:0007669"/>
    <property type="project" value="UniProtKB-KW"/>
</dbReference>
<sequence length="70" mass="7572">MFTDGTRFVFRLSGTGSSGATLRVYVDTFEPDPAKHAIQSQVYLKAHIELALQLCGVTEITGRSAPTVIT</sequence>
<evidence type="ECO:0000256" key="2">
    <source>
        <dbReference type="ARBA" id="ARBA00022842"/>
    </source>
</evidence>
<protein>
    <recommendedName>
        <fullName evidence="6">Alpha-D-phosphohexomutase C-terminal domain-containing protein</fullName>
    </recommendedName>
</protein>
<accession>A0A8T0DEY6</accession>
<keyword evidence="1" id="KW-0479">Metal-binding</keyword>
<name>A0A8T0DEY6_9TREM</name>
<dbReference type="EMBL" id="JTDF01006716">
    <property type="protein sequence ID" value="KAF8565458.1"/>
    <property type="molecule type" value="Genomic_DNA"/>
</dbReference>
<evidence type="ECO:0000256" key="3">
    <source>
        <dbReference type="ARBA" id="ARBA00023235"/>
    </source>
</evidence>
<evidence type="ECO:0000313" key="4">
    <source>
        <dbReference type="EMBL" id="KAF8565458.1"/>
    </source>
</evidence>
<gene>
    <name evidence="4" type="ORF">P879_06133</name>
</gene>
<dbReference type="PANTHER" id="PTHR22573:SF2">
    <property type="entry name" value="PHOSPHOGLUCOMUTASE"/>
    <property type="match status" value="1"/>
</dbReference>
<dbReference type="GO" id="GO:0004614">
    <property type="term" value="F:phosphoglucomutase activity"/>
    <property type="evidence" value="ECO:0007669"/>
    <property type="project" value="InterPro"/>
</dbReference>
<dbReference type="Gene3D" id="3.30.310.50">
    <property type="entry name" value="Alpha-D-phosphohexomutase, C-terminal domain"/>
    <property type="match status" value="1"/>
</dbReference>
<evidence type="ECO:0008006" key="6">
    <source>
        <dbReference type="Google" id="ProtNLM"/>
    </source>
</evidence>
<reference evidence="4 5" key="1">
    <citation type="submission" date="2019-07" db="EMBL/GenBank/DDBJ databases">
        <title>Annotation for the trematode Paragonimus westermani.</title>
        <authorList>
            <person name="Choi Y.-J."/>
        </authorList>
    </citation>
    <scope>NUCLEOTIDE SEQUENCE [LARGE SCALE GENOMIC DNA]</scope>
    <source>
        <strain evidence="4">180907_Pwestermani</strain>
    </source>
</reference>
<keyword evidence="5" id="KW-1185">Reference proteome</keyword>
<dbReference type="OrthoDB" id="2291at2759"/>
<dbReference type="Proteomes" id="UP000699462">
    <property type="component" value="Unassembled WGS sequence"/>
</dbReference>
<evidence type="ECO:0000313" key="5">
    <source>
        <dbReference type="Proteomes" id="UP000699462"/>
    </source>
</evidence>
<dbReference type="Pfam" id="PF24947">
    <property type="entry name" value="PGM1_C_vert_fung"/>
    <property type="match status" value="1"/>
</dbReference>
<dbReference type="InterPro" id="IPR036900">
    <property type="entry name" value="A-D-PHexomutase_C_sf"/>
</dbReference>
<dbReference type="AlphaFoldDB" id="A0A8T0DEY6"/>
<dbReference type="InterPro" id="IPR045244">
    <property type="entry name" value="PGM"/>
</dbReference>
<dbReference type="GO" id="GO:0005829">
    <property type="term" value="C:cytosol"/>
    <property type="evidence" value="ECO:0007669"/>
    <property type="project" value="TreeGrafter"/>
</dbReference>
<dbReference type="PANTHER" id="PTHR22573">
    <property type="entry name" value="PHOSPHOHEXOMUTASE FAMILY MEMBER"/>
    <property type="match status" value="1"/>
</dbReference>
<keyword evidence="2" id="KW-0460">Magnesium</keyword>
<keyword evidence="3" id="KW-0413">Isomerase</keyword>